<feature type="domain" description="Transglutaminase-like" evidence="1">
    <location>
        <begin position="35"/>
        <end position="133"/>
    </location>
</feature>
<sequence length="256" mass="28484">MSHDYLYETPLLDYRTPAIQGLIARRGWTDLSYEDRIGAAYDFVRNDILFGYNADDALPASCVLADGYGQCNTKATLLMALLRALEIPCRFHGFTIDKGLQRGVVPELIYPLAPRNIIHSWVEVQHAGAWLDLEGFILDEGVLTALQTAFPERDTLCAYGAGTDDLQKPDVAWIGQSTYIQKTGINRDFGVFDSPDTFYAEHRQLTGLRGLIYRRVIRHWMNRRVGQMREGVIPVIPGGAASLVPASSHPDATEAA</sequence>
<reference evidence="2 3" key="1">
    <citation type="submission" date="2021-01" db="EMBL/GenBank/DDBJ databases">
        <title>Diatom-associated Roseobacters Show Island Model of Population Structure.</title>
        <authorList>
            <person name="Qu L."/>
            <person name="Feng X."/>
            <person name="Chen Y."/>
            <person name="Li L."/>
            <person name="Wang X."/>
            <person name="Hu Z."/>
            <person name="Wang H."/>
            <person name="Luo H."/>
        </authorList>
    </citation>
    <scope>NUCLEOTIDE SEQUENCE [LARGE SCALE GENOMIC DNA]</scope>
    <source>
        <strain evidence="2 3">TR60-84</strain>
    </source>
</reference>
<evidence type="ECO:0000259" key="1">
    <source>
        <dbReference type="Pfam" id="PF01841"/>
    </source>
</evidence>
<dbReference type="SUPFAM" id="SSF54001">
    <property type="entry name" value="Cysteine proteinases"/>
    <property type="match status" value="1"/>
</dbReference>
<protein>
    <submittedName>
        <fullName evidence="2">Transglutaminase family protein</fullName>
    </submittedName>
</protein>
<evidence type="ECO:0000313" key="2">
    <source>
        <dbReference type="EMBL" id="MBM1712995.1"/>
    </source>
</evidence>
<dbReference type="InterPro" id="IPR038765">
    <property type="entry name" value="Papain-like_cys_pep_sf"/>
</dbReference>
<dbReference type="PANTHER" id="PTHR33490">
    <property type="entry name" value="BLR5614 PROTEIN-RELATED"/>
    <property type="match status" value="1"/>
</dbReference>
<dbReference type="EMBL" id="JAFBRM010000001">
    <property type="protein sequence ID" value="MBM1712995.1"/>
    <property type="molecule type" value="Genomic_DNA"/>
</dbReference>
<accession>A0AAE3B5Y8</accession>
<dbReference type="InterPro" id="IPR002931">
    <property type="entry name" value="Transglutaminase-like"/>
</dbReference>
<name>A0AAE3B5Y8_9RHOB</name>
<organism evidence="2 3">
    <name type="scientific">Sulfitobacter geojensis</name>
    <dbReference type="NCBI Taxonomy" id="1342299"/>
    <lineage>
        <taxon>Bacteria</taxon>
        <taxon>Pseudomonadati</taxon>
        <taxon>Pseudomonadota</taxon>
        <taxon>Alphaproteobacteria</taxon>
        <taxon>Rhodobacterales</taxon>
        <taxon>Roseobacteraceae</taxon>
        <taxon>Sulfitobacter</taxon>
    </lineage>
</organism>
<keyword evidence="3" id="KW-1185">Reference proteome</keyword>
<dbReference type="Pfam" id="PF01841">
    <property type="entry name" value="Transglut_core"/>
    <property type="match status" value="1"/>
</dbReference>
<proteinExistence type="predicted"/>
<evidence type="ECO:0000313" key="3">
    <source>
        <dbReference type="Proteomes" id="UP000732193"/>
    </source>
</evidence>
<comment type="caution">
    <text evidence="2">The sequence shown here is derived from an EMBL/GenBank/DDBJ whole genome shotgun (WGS) entry which is preliminary data.</text>
</comment>
<gene>
    <name evidence="2" type="ORF">JQV55_05420</name>
</gene>
<dbReference type="Proteomes" id="UP000732193">
    <property type="component" value="Unassembled WGS sequence"/>
</dbReference>
<dbReference type="Gene3D" id="3.10.620.30">
    <property type="match status" value="1"/>
</dbReference>
<dbReference type="RefSeq" id="WP_203241485.1">
    <property type="nucleotide sequence ID" value="NZ_JAFBRH010000001.1"/>
</dbReference>
<dbReference type="AlphaFoldDB" id="A0AAE3B5Y8"/>